<dbReference type="Pfam" id="PF07454">
    <property type="entry name" value="SpoIIP"/>
    <property type="match status" value="1"/>
</dbReference>
<evidence type="ECO:0000313" key="2">
    <source>
        <dbReference type="Proteomes" id="UP001589833"/>
    </source>
</evidence>
<organism evidence="1 2">
    <name type="scientific">Halalkalibacter alkalisediminis</name>
    <dbReference type="NCBI Taxonomy" id="935616"/>
    <lineage>
        <taxon>Bacteria</taxon>
        <taxon>Bacillati</taxon>
        <taxon>Bacillota</taxon>
        <taxon>Bacilli</taxon>
        <taxon>Bacillales</taxon>
        <taxon>Bacillaceae</taxon>
        <taxon>Halalkalibacter</taxon>
    </lineage>
</organism>
<sequence>MKKNIQDLVVEYLVIIRIAVNGVYNQDLMENFILIEFGGGDNHMDELLLSTEAFADVFSSYVEEMGQIRE</sequence>
<comment type="caution">
    <text evidence="1">The sequence shown here is derived from an EMBL/GenBank/DDBJ whole genome shotgun (WGS) entry which is preliminary data.</text>
</comment>
<gene>
    <name evidence="1" type="ORF">ACFFH4_17115</name>
</gene>
<dbReference type="EMBL" id="JBHLTR010000037">
    <property type="protein sequence ID" value="MFC0560702.1"/>
    <property type="molecule type" value="Genomic_DNA"/>
</dbReference>
<dbReference type="Proteomes" id="UP001589833">
    <property type="component" value="Unassembled WGS sequence"/>
</dbReference>
<accession>A0ABV6NIY1</accession>
<protein>
    <submittedName>
        <fullName evidence="1">Stage II sporulation protein P</fullName>
    </submittedName>
</protein>
<keyword evidence="2" id="KW-1185">Reference proteome</keyword>
<reference evidence="1 2" key="1">
    <citation type="submission" date="2024-09" db="EMBL/GenBank/DDBJ databases">
        <authorList>
            <person name="Sun Q."/>
            <person name="Mori K."/>
        </authorList>
    </citation>
    <scope>NUCLEOTIDE SEQUENCE [LARGE SCALE GENOMIC DNA]</scope>
    <source>
        <strain evidence="1 2">NCAIM B.02301</strain>
    </source>
</reference>
<proteinExistence type="predicted"/>
<evidence type="ECO:0000313" key="1">
    <source>
        <dbReference type="EMBL" id="MFC0560702.1"/>
    </source>
</evidence>
<name>A0ABV6NIY1_9BACI</name>
<dbReference type="InterPro" id="IPR010897">
    <property type="entry name" value="Spore_II_P"/>
</dbReference>